<feature type="region of interest" description="Disordered" evidence="1">
    <location>
        <begin position="53"/>
        <end position="120"/>
    </location>
</feature>
<comment type="caution">
    <text evidence="2">The sequence shown here is derived from an EMBL/GenBank/DDBJ whole genome shotgun (WGS) entry which is preliminary data.</text>
</comment>
<accession>A0AAE1E2Q8</accession>
<dbReference type="Proteomes" id="UP001283361">
    <property type="component" value="Unassembled WGS sequence"/>
</dbReference>
<organism evidence="2 3">
    <name type="scientific">Elysia crispata</name>
    <name type="common">lettuce slug</name>
    <dbReference type="NCBI Taxonomy" id="231223"/>
    <lineage>
        <taxon>Eukaryota</taxon>
        <taxon>Metazoa</taxon>
        <taxon>Spiralia</taxon>
        <taxon>Lophotrochozoa</taxon>
        <taxon>Mollusca</taxon>
        <taxon>Gastropoda</taxon>
        <taxon>Heterobranchia</taxon>
        <taxon>Euthyneura</taxon>
        <taxon>Panpulmonata</taxon>
        <taxon>Sacoglossa</taxon>
        <taxon>Placobranchoidea</taxon>
        <taxon>Plakobranchidae</taxon>
        <taxon>Elysia</taxon>
    </lineage>
</organism>
<sequence>MRRSVNPSVVREGAKPAFKLSTTAFLSCFESGGPGRFRPQGCEVVTRLWQRQLGQARTGKHSQGKQGEQGHASMQRLGKVKAERGSGNWGQQEGEISVLYQRDQRLRTPPPQGGLRKTNEKEDLQRLLQSGKVCCLSDRLQHRGCV</sequence>
<name>A0AAE1E2Q8_9GAST</name>
<protein>
    <submittedName>
        <fullName evidence="2">Uncharacterized protein</fullName>
    </submittedName>
</protein>
<proteinExistence type="predicted"/>
<reference evidence="2" key="1">
    <citation type="journal article" date="2023" name="G3 (Bethesda)">
        <title>A reference genome for the long-term kleptoplast-retaining sea slug Elysia crispata morphotype clarki.</title>
        <authorList>
            <person name="Eastman K.E."/>
            <person name="Pendleton A.L."/>
            <person name="Shaikh M.A."/>
            <person name="Suttiyut T."/>
            <person name="Ogas R."/>
            <person name="Tomko P."/>
            <person name="Gavelis G."/>
            <person name="Widhalm J.R."/>
            <person name="Wisecaver J.H."/>
        </authorList>
    </citation>
    <scope>NUCLEOTIDE SEQUENCE</scope>
    <source>
        <strain evidence="2">ECLA1</strain>
    </source>
</reference>
<evidence type="ECO:0000256" key="1">
    <source>
        <dbReference type="SAM" id="MobiDB-lite"/>
    </source>
</evidence>
<evidence type="ECO:0000313" key="2">
    <source>
        <dbReference type="EMBL" id="KAK3791370.1"/>
    </source>
</evidence>
<dbReference type="AlphaFoldDB" id="A0AAE1E2Q8"/>
<dbReference type="EMBL" id="JAWDGP010001473">
    <property type="protein sequence ID" value="KAK3791370.1"/>
    <property type="molecule type" value="Genomic_DNA"/>
</dbReference>
<keyword evidence="3" id="KW-1185">Reference proteome</keyword>
<gene>
    <name evidence="2" type="ORF">RRG08_012552</name>
</gene>
<evidence type="ECO:0000313" key="3">
    <source>
        <dbReference type="Proteomes" id="UP001283361"/>
    </source>
</evidence>